<dbReference type="OrthoDB" id="1600564at2759"/>
<feature type="signal peptide" evidence="2">
    <location>
        <begin position="1"/>
        <end position="16"/>
    </location>
</feature>
<dbReference type="InterPro" id="IPR051058">
    <property type="entry name" value="GDSL_Est/Lipase"/>
</dbReference>
<evidence type="ECO:0000256" key="1">
    <source>
        <dbReference type="ARBA" id="ARBA00022801"/>
    </source>
</evidence>
<organism evidence="3 4">
    <name type="scientific">Rhizoclosmatium globosum</name>
    <dbReference type="NCBI Taxonomy" id="329046"/>
    <lineage>
        <taxon>Eukaryota</taxon>
        <taxon>Fungi</taxon>
        <taxon>Fungi incertae sedis</taxon>
        <taxon>Chytridiomycota</taxon>
        <taxon>Chytridiomycota incertae sedis</taxon>
        <taxon>Chytridiomycetes</taxon>
        <taxon>Chytridiales</taxon>
        <taxon>Chytriomycetaceae</taxon>
        <taxon>Rhizoclosmatium</taxon>
    </lineage>
</organism>
<keyword evidence="1" id="KW-0378">Hydrolase</keyword>
<dbReference type="PANTHER" id="PTHR45648:SF22">
    <property type="entry name" value="GDSL LIPASE_ACYLHYDROLASE FAMILY PROTEIN (AFU_ORTHOLOGUE AFUA_4G14700)"/>
    <property type="match status" value="1"/>
</dbReference>
<reference evidence="3 4" key="1">
    <citation type="submission" date="2016-07" db="EMBL/GenBank/DDBJ databases">
        <title>Pervasive Adenine N6-methylation of Active Genes in Fungi.</title>
        <authorList>
            <consortium name="DOE Joint Genome Institute"/>
            <person name="Mondo S.J."/>
            <person name="Dannebaum R.O."/>
            <person name="Kuo R.C."/>
            <person name="Labutti K."/>
            <person name="Haridas S."/>
            <person name="Kuo A."/>
            <person name="Salamov A."/>
            <person name="Ahrendt S.R."/>
            <person name="Lipzen A."/>
            <person name="Sullivan W."/>
            <person name="Andreopoulos W.B."/>
            <person name="Clum A."/>
            <person name="Lindquist E."/>
            <person name="Daum C."/>
            <person name="Ramamoorthy G.K."/>
            <person name="Gryganskyi A."/>
            <person name="Culley D."/>
            <person name="Magnuson J.K."/>
            <person name="James T.Y."/>
            <person name="O'Malley M.A."/>
            <person name="Stajich J.E."/>
            <person name="Spatafora J.W."/>
            <person name="Visel A."/>
            <person name="Grigoriev I.V."/>
        </authorList>
    </citation>
    <scope>NUCLEOTIDE SEQUENCE [LARGE SCALE GENOMIC DNA]</scope>
    <source>
        <strain evidence="3 4">JEL800</strain>
    </source>
</reference>
<gene>
    <name evidence="3" type="ORF">BCR33DRAFT_776347</name>
</gene>
<proteinExistence type="predicted"/>
<evidence type="ECO:0000313" key="4">
    <source>
        <dbReference type="Proteomes" id="UP000193642"/>
    </source>
</evidence>
<dbReference type="Pfam" id="PF00657">
    <property type="entry name" value="Lipase_GDSL"/>
    <property type="match status" value="1"/>
</dbReference>
<dbReference type="SUPFAM" id="SSF52266">
    <property type="entry name" value="SGNH hydrolase"/>
    <property type="match status" value="1"/>
</dbReference>
<name>A0A1Y2AG31_9FUNG</name>
<keyword evidence="2" id="KW-0732">Signal</keyword>
<dbReference type="AlphaFoldDB" id="A0A1Y2AG31"/>
<keyword evidence="4" id="KW-1185">Reference proteome</keyword>
<feature type="chain" id="PRO_5013390771" description="GDSL lipase/acylhydrolase" evidence="2">
    <location>
        <begin position="17"/>
        <end position="359"/>
    </location>
</feature>
<accession>A0A1Y2AG31</accession>
<dbReference type="PANTHER" id="PTHR45648">
    <property type="entry name" value="GDSL LIPASE/ACYLHYDROLASE FAMILY PROTEIN (AFU_ORTHOLOGUE AFUA_4G14700)"/>
    <property type="match status" value="1"/>
</dbReference>
<dbReference type="EMBL" id="MCGO01000203">
    <property type="protein sequence ID" value="ORY21456.1"/>
    <property type="molecule type" value="Genomic_DNA"/>
</dbReference>
<evidence type="ECO:0000256" key="2">
    <source>
        <dbReference type="SAM" id="SignalP"/>
    </source>
</evidence>
<dbReference type="GO" id="GO:0016788">
    <property type="term" value="F:hydrolase activity, acting on ester bonds"/>
    <property type="evidence" value="ECO:0007669"/>
    <property type="project" value="InterPro"/>
</dbReference>
<sequence>MQSLLTLVALSSTALAALNPSTVIKDVVAFGDSLSDNGNFFKLLGAPPAPYWKGRFSNGPVWVEQLAITLNNANLHDYAFGGAVANSSDAYHQPLATNFTASDLPDLSAQIALWKADSSANTVNLDTTLFTVWAGFNDLSDTVNSGNVPNPVAFATYVLNNVQILLRLGAKNILVNGFPPLDRVPRYNKLPSAALAPIKQIDDGFNFVLSAGISKIQALVPNANIILNDVTPLLLHIDTPEGSEYYGFKNIQDSCFNATSASVCATPDEYFFWDQVHPTTKAHKFIAAGAYNALFNISGFPTVTSASTSVVTASASAVATSSVAVAATYGVPATQALYQSGAKEIGMGLLMAAVGILML</sequence>
<dbReference type="Proteomes" id="UP000193642">
    <property type="component" value="Unassembled WGS sequence"/>
</dbReference>
<dbReference type="InterPro" id="IPR036514">
    <property type="entry name" value="SGNH_hydro_sf"/>
</dbReference>
<dbReference type="Gene3D" id="3.40.50.1110">
    <property type="entry name" value="SGNH hydrolase"/>
    <property type="match status" value="1"/>
</dbReference>
<dbReference type="InterPro" id="IPR001087">
    <property type="entry name" value="GDSL"/>
</dbReference>
<comment type="caution">
    <text evidence="3">The sequence shown here is derived from an EMBL/GenBank/DDBJ whole genome shotgun (WGS) entry which is preliminary data.</text>
</comment>
<dbReference type="CDD" id="cd01846">
    <property type="entry name" value="fatty_acyltransferase_like"/>
    <property type="match status" value="1"/>
</dbReference>
<protein>
    <recommendedName>
        <fullName evidence="5">GDSL lipase/acylhydrolase</fullName>
    </recommendedName>
</protein>
<evidence type="ECO:0008006" key="5">
    <source>
        <dbReference type="Google" id="ProtNLM"/>
    </source>
</evidence>
<evidence type="ECO:0000313" key="3">
    <source>
        <dbReference type="EMBL" id="ORY21456.1"/>
    </source>
</evidence>